<organism evidence="9 10">
    <name type="scientific">Fusarium pseudograminearum (strain CS3096)</name>
    <name type="common">Wheat and barley crown-rot fungus</name>
    <dbReference type="NCBI Taxonomy" id="1028729"/>
    <lineage>
        <taxon>Eukaryota</taxon>
        <taxon>Fungi</taxon>
        <taxon>Dikarya</taxon>
        <taxon>Ascomycota</taxon>
        <taxon>Pezizomycotina</taxon>
        <taxon>Sordariomycetes</taxon>
        <taxon>Hypocreomycetidae</taxon>
        <taxon>Hypocreales</taxon>
        <taxon>Nectriaceae</taxon>
        <taxon>Fusarium</taxon>
    </lineage>
</organism>
<keyword evidence="2" id="KW-0547">Nucleotide-binding</keyword>
<keyword evidence="6" id="KW-0862">Zinc</keyword>
<dbReference type="RefSeq" id="XP_009254987.1">
    <property type="nucleotide sequence ID" value="XM_009256712.1"/>
</dbReference>
<dbReference type="SUPFAM" id="SSF52540">
    <property type="entry name" value="P-loop containing nucleoside triphosphate hydrolases"/>
    <property type="match status" value="1"/>
</dbReference>
<dbReference type="InterPro" id="IPR041679">
    <property type="entry name" value="DNA2/NAM7-like_C"/>
</dbReference>
<dbReference type="InterPro" id="IPR050534">
    <property type="entry name" value="Coronavir_polyprotein_1ab"/>
</dbReference>
<dbReference type="InterPro" id="IPR001878">
    <property type="entry name" value="Znf_CCHC"/>
</dbReference>
<name>K3VQF5_FUSPC</name>
<dbReference type="OrthoDB" id="5105120at2759"/>
<reference evidence="9 10" key="1">
    <citation type="journal article" date="2012" name="PLoS Pathog.">
        <title>Comparative pathogenomics reveals horizontally acquired novel virulence genes in fungi infecting cereal hosts.</title>
        <authorList>
            <person name="Gardiner D.M."/>
            <person name="McDonald M.C."/>
            <person name="Covarelli L."/>
            <person name="Solomon P.S."/>
            <person name="Rusu A.G."/>
            <person name="Marshall M."/>
            <person name="Kazan K."/>
            <person name="Chakraborty S."/>
            <person name="McDonald B.A."/>
            <person name="Manners J.M."/>
        </authorList>
    </citation>
    <scope>NUCLEOTIDE SEQUENCE [LARGE SCALE GENOMIC DNA]</scope>
    <source>
        <strain evidence="9 10">CS3096</strain>
    </source>
</reference>
<dbReference type="Proteomes" id="UP000007978">
    <property type="component" value="Chromosome 1"/>
</dbReference>
<feature type="region of interest" description="Disordered" evidence="7">
    <location>
        <begin position="1324"/>
        <end position="1365"/>
    </location>
</feature>
<dbReference type="Pfam" id="PF00098">
    <property type="entry name" value="zf-CCHC"/>
    <property type="match status" value="2"/>
</dbReference>
<dbReference type="Pfam" id="PF13086">
    <property type="entry name" value="AAA_11"/>
    <property type="match status" value="1"/>
</dbReference>
<dbReference type="SUPFAM" id="SSF57756">
    <property type="entry name" value="Retrovirus zinc finger-like domains"/>
    <property type="match status" value="2"/>
</dbReference>
<evidence type="ECO:0000313" key="9">
    <source>
        <dbReference type="EMBL" id="EKJ76118.1"/>
    </source>
</evidence>
<dbReference type="GeneID" id="20362212"/>
<keyword evidence="10" id="KW-1185">Reference proteome</keyword>
<dbReference type="EMBL" id="AFNW01000077">
    <property type="protein sequence ID" value="EKJ76118.1"/>
    <property type="molecule type" value="Genomic_DNA"/>
</dbReference>
<evidence type="ECO:0000256" key="5">
    <source>
        <dbReference type="ARBA" id="ARBA00022840"/>
    </source>
</evidence>
<evidence type="ECO:0000259" key="8">
    <source>
        <dbReference type="PROSITE" id="PS50158"/>
    </source>
</evidence>
<dbReference type="InterPro" id="IPR041677">
    <property type="entry name" value="DNA2/NAM7_AAA_11"/>
</dbReference>
<dbReference type="SMART" id="SM00343">
    <property type="entry name" value="ZnF_C2HC"/>
    <property type="match status" value="9"/>
</dbReference>
<dbReference type="KEGG" id="fpu:FPSE_03593"/>
<dbReference type="Gene3D" id="3.40.50.300">
    <property type="entry name" value="P-loop containing nucleotide triphosphate hydrolases"/>
    <property type="match status" value="2"/>
</dbReference>
<evidence type="ECO:0000256" key="6">
    <source>
        <dbReference type="PROSITE-ProRule" id="PRU00047"/>
    </source>
</evidence>
<evidence type="ECO:0000256" key="4">
    <source>
        <dbReference type="ARBA" id="ARBA00022806"/>
    </source>
</evidence>
<evidence type="ECO:0000256" key="7">
    <source>
        <dbReference type="SAM" id="MobiDB-lite"/>
    </source>
</evidence>
<dbReference type="eggNOG" id="KOG4400">
    <property type="taxonomic scope" value="Eukaryota"/>
</dbReference>
<dbReference type="PANTHER" id="PTHR43788">
    <property type="entry name" value="DNA2/NAM7 HELICASE FAMILY MEMBER"/>
    <property type="match status" value="1"/>
</dbReference>
<keyword evidence="6" id="KW-0863">Zinc-finger</keyword>
<comment type="caution">
    <text evidence="9">The sequence shown here is derived from an EMBL/GenBank/DDBJ whole genome shotgun (WGS) entry which is preliminary data.</text>
</comment>
<dbReference type="GO" id="GO:0003676">
    <property type="term" value="F:nucleic acid binding"/>
    <property type="evidence" value="ECO:0007669"/>
    <property type="project" value="InterPro"/>
</dbReference>
<accession>K3VQF5</accession>
<feature type="domain" description="CCHC-type" evidence="8">
    <location>
        <begin position="1199"/>
        <end position="1216"/>
    </location>
</feature>
<dbReference type="GO" id="GO:0005524">
    <property type="term" value="F:ATP binding"/>
    <property type="evidence" value="ECO:0007669"/>
    <property type="project" value="UniProtKB-KW"/>
</dbReference>
<feature type="domain" description="CCHC-type" evidence="8">
    <location>
        <begin position="1219"/>
        <end position="1233"/>
    </location>
</feature>
<evidence type="ECO:0000313" key="10">
    <source>
        <dbReference type="Proteomes" id="UP000007978"/>
    </source>
</evidence>
<dbReference type="GO" id="GO:0008270">
    <property type="term" value="F:zinc ion binding"/>
    <property type="evidence" value="ECO:0007669"/>
    <property type="project" value="UniProtKB-KW"/>
</dbReference>
<dbReference type="Gene3D" id="4.10.60.10">
    <property type="entry name" value="Zinc finger, CCHC-type"/>
    <property type="match status" value="1"/>
</dbReference>
<gene>
    <name evidence="9" type="ORF">FPSE_03593</name>
</gene>
<comment type="similarity">
    <text evidence="1">Belongs to the DNA2/NAM7 helicase family.</text>
</comment>
<dbReference type="InterPro" id="IPR027417">
    <property type="entry name" value="P-loop_NTPase"/>
</dbReference>
<dbReference type="HOGENOM" id="CLU_255655_0_0_1"/>
<keyword evidence="6" id="KW-0479">Metal-binding</keyword>
<evidence type="ECO:0000256" key="3">
    <source>
        <dbReference type="ARBA" id="ARBA00022801"/>
    </source>
</evidence>
<protein>
    <recommendedName>
        <fullName evidence="8">CCHC-type domain-containing protein</fullName>
    </recommendedName>
</protein>
<proteinExistence type="inferred from homology"/>
<keyword evidence="5" id="KW-0067">ATP-binding</keyword>
<dbReference type="GO" id="GO:0043139">
    <property type="term" value="F:5'-3' DNA helicase activity"/>
    <property type="evidence" value="ECO:0007669"/>
    <property type="project" value="TreeGrafter"/>
</dbReference>
<evidence type="ECO:0000256" key="1">
    <source>
        <dbReference type="ARBA" id="ARBA00007913"/>
    </source>
</evidence>
<sequence>MPETQHDPKLHREILQRINLCENAEEFSPAFSVLVSINGTPISRPTVSEARYLSDIENGSLHMSASFRPATHDYSTFHISCYAYGFGIDETRLGSLTVFAREFSSVSCEKHPEPDKSLEEYCSGAKPASDPVVVTLKAKTAQFRLPRGILNKLTTLSATRASKQLRTIRDELSKNTVEIKLLVPGYKHMFAEKFTDIIEKFQKLDAEDDPLRTYFEHAPEAKTFCVGHTPKPGSEEFPRPQDIQLVHFANAEQHLIHNICSVIWEQFILDNAADRMLKNTFEAIIVPLPEKDTDALIVKAGGQMDLFPQVGETCTVNIPKAVFKFRPAPVGHTAAFESFSQPLLSSFSQKVPLEYLNKNCSQYDEDDEGYAVEDSQKSFRGSVADAIPLELPREYQVICIKRPRRFNVTLPYAKLKESESLPQYLSRIGWADWEKITLQTDVSDKILRAQSLAMNSLKYPTSAQPFIPSDQSQEAYNYLLNFDRSNAKVVNLLQELPGVDNVVTNKAGPPSIQAVFDKLPLQMKRCLTDMSESFARLHFISGVAGSGKSYLMETLMLFTMFGDGDENRPKRKILYILNNNVQVEMFCQRLTRTFEDWGFSADGAMPMPNIMRLYPFASELRSAESSFNPKEEEIEAEDMAKELRMIESLQATCANILACDSAAKLARNANRDKSLHQFGIRHMEQDLERYRYMNESINRIRKGKLLNEEERTFFRQELKTLYRDAITDFSGIVVTTAVGATPVPVREQLNPDLVIIDEAANMDEPTLLIPICHYSPKAFVITGDIAQKPPHLTMEHDLGPGKISSHPFVIQKQVSTMLRVVEGGAKHSKLNANMRAHGNVAVPVNHLFYNDIMQTTHGWTDMSSLEAIIAWYTEKVNKQHPHDQLFAQVEFTHARVTQRSSSKVNVTHAKWIIQQALSLVQSGLTGVGKNSGKPLTVLVVAAYKQQVCELRQMLLDKTRELNLNAVDVNRIQLRTIDNAQGDEADFVFYDMVTTSTPAFVAEDFRCTLGLSRSTAFLVVLANRGNFIGHEKNEITRGRAQDLARVYMFFAQHGVNKRFKSCKKCETHDHTADDCTADDINMSDKVCERTSCGDKGHTAAFCPKRFCGNCAEINHTSGECPLEHFLCSACGRKGHHFFNCTTSADTQWCTKCKTRGHTHFRCPETREHSQPDEFRFKCHNCDKQGHKAADCTEPPKTENRKCFNCGEYGHMKSNCPERQCHFCGDKDHLKKDCPHERCNRCFQLGHLAPTCKNPPTQCTKCGGPHLEQCCRGKASSKKRSERKERKDEKNIMSESAFREMKLRYLKRSSTSSAVQRLNALFHGDDGQEDWGAAPSGDQNNGQDVWGTGKKGDQKDDQGCGDGSAQSGDQAVYWAIVDDDAW</sequence>
<keyword evidence="3" id="KW-0378">Hydrolase</keyword>
<dbReference type="Pfam" id="PF13087">
    <property type="entry name" value="AAA_12"/>
    <property type="match status" value="1"/>
</dbReference>
<dbReference type="eggNOG" id="KOG1802">
    <property type="taxonomic scope" value="Eukaryota"/>
</dbReference>
<keyword evidence="4" id="KW-0347">Helicase</keyword>
<dbReference type="PROSITE" id="PS50158">
    <property type="entry name" value="ZF_CCHC"/>
    <property type="match status" value="3"/>
</dbReference>
<feature type="domain" description="CCHC-type" evidence="8">
    <location>
        <begin position="1176"/>
        <end position="1192"/>
    </location>
</feature>
<dbReference type="PANTHER" id="PTHR43788:SF8">
    <property type="entry name" value="DNA-BINDING PROTEIN SMUBP-2"/>
    <property type="match status" value="1"/>
</dbReference>
<evidence type="ECO:0000256" key="2">
    <source>
        <dbReference type="ARBA" id="ARBA00022741"/>
    </source>
</evidence>
<dbReference type="InterPro" id="IPR036875">
    <property type="entry name" value="Znf_CCHC_sf"/>
</dbReference>
<dbReference type="GO" id="GO:0016787">
    <property type="term" value="F:hydrolase activity"/>
    <property type="evidence" value="ECO:0007669"/>
    <property type="project" value="UniProtKB-KW"/>
</dbReference>